<dbReference type="Gene3D" id="3.30.70.20">
    <property type="match status" value="1"/>
</dbReference>
<feature type="compositionally biased region" description="Basic and acidic residues" evidence="11">
    <location>
        <begin position="543"/>
        <end position="554"/>
    </location>
</feature>
<dbReference type="Pfam" id="PF07992">
    <property type="entry name" value="Pyr_redox_2"/>
    <property type="match status" value="1"/>
</dbReference>
<keyword evidence="4" id="KW-0479">Metal-binding</keyword>
<dbReference type="PROSITE" id="PS51379">
    <property type="entry name" value="4FE4S_FER_2"/>
    <property type="match status" value="2"/>
</dbReference>
<dbReference type="Gene3D" id="3.50.50.60">
    <property type="entry name" value="FAD/NAD(P)-binding domain"/>
    <property type="match status" value="1"/>
</dbReference>
<evidence type="ECO:0000256" key="2">
    <source>
        <dbReference type="ARBA" id="ARBA00013223"/>
    </source>
</evidence>
<dbReference type="AlphaFoldDB" id="A0A7K0D1V3"/>
<evidence type="ECO:0000313" key="13">
    <source>
        <dbReference type="EMBL" id="MQY19232.1"/>
    </source>
</evidence>
<dbReference type="PRINTS" id="PR00419">
    <property type="entry name" value="ADXRDTASE"/>
</dbReference>
<accession>A0A7K0D1V3</accession>
<name>A0A7K0D1V3_9NOCA</name>
<evidence type="ECO:0000313" key="14">
    <source>
        <dbReference type="Proteomes" id="UP000438448"/>
    </source>
</evidence>
<dbReference type="InterPro" id="IPR036188">
    <property type="entry name" value="FAD/NAD-bd_sf"/>
</dbReference>
<evidence type="ECO:0000259" key="12">
    <source>
        <dbReference type="PROSITE" id="PS51379"/>
    </source>
</evidence>
<evidence type="ECO:0000256" key="7">
    <source>
        <dbReference type="ARBA" id="ARBA00023002"/>
    </source>
</evidence>
<dbReference type="Pfam" id="PF00037">
    <property type="entry name" value="Fer4"/>
    <property type="match status" value="1"/>
</dbReference>
<keyword evidence="9" id="KW-0411">Iron-sulfur</keyword>
<gene>
    <name evidence="13" type="primary">fprB_2</name>
    <name evidence="13" type="ORF">NRB20_23170</name>
</gene>
<comment type="cofactor">
    <cofactor evidence="1">
        <name>FAD</name>
        <dbReference type="ChEBI" id="CHEBI:57692"/>
    </cofactor>
</comment>
<evidence type="ECO:0000256" key="10">
    <source>
        <dbReference type="ARBA" id="ARBA00047776"/>
    </source>
</evidence>
<dbReference type="PANTHER" id="PTHR48467:SF1">
    <property type="entry name" value="GLUTAMATE SYNTHASE 1 [NADH], CHLOROPLASTIC-LIKE"/>
    <property type="match status" value="1"/>
</dbReference>
<dbReference type="Gene3D" id="3.40.50.720">
    <property type="entry name" value="NAD(P)-binding Rossmann-like Domain"/>
    <property type="match status" value="1"/>
</dbReference>
<keyword evidence="5" id="KW-0274">FAD</keyword>
<feature type="domain" description="4Fe-4S ferredoxin-type" evidence="12">
    <location>
        <begin position="22"/>
        <end position="51"/>
    </location>
</feature>
<evidence type="ECO:0000256" key="11">
    <source>
        <dbReference type="SAM" id="MobiDB-lite"/>
    </source>
</evidence>
<dbReference type="InterPro" id="IPR055275">
    <property type="entry name" value="Ferredox_Rdtase"/>
</dbReference>
<comment type="caution">
    <text evidence="13">The sequence shown here is derived from an EMBL/GenBank/DDBJ whole genome shotgun (WGS) entry which is preliminary data.</text>
</comment>
<dbReference type="EMBL" id="WEGK01000004">
    <property type="protein sequence ID" value="MQY19232.1"/>
    <property type="molecule type" value="Genomic_DNA"/>
</dbReference>
<evidence type="ECO:0000256" key="5">
    <source>
        <dbReference type="ARBA" id="ARBA00022827"/>
    </source>
</evidence>
<evidence type="ECO:0000256" key="9">
    <source>
        <dbReference type="ARBA" id="ARBA00023014"/>
    </source>
</evidence>
<evidence type="ECO:0000256" key="8">
    <source>
        <dbReference type="ARBA" id="ARBA00023004"/>
    </source>
</evidence>
<organism evidence="13 14">
    <name type="scientific">Nocardia macrotermitis</name>
    <dbReference type="NCBI Taxonomy" id="2585198"/>
    <lineage>
        <taxon>Bacteria</taxon>
        <taxon>Bacillati</taxon>
        <taxon>Actinomycetota</taxon>
        <taxon>Actinomycetes</taxon>
        <taxon>Mycobacteriales</taxon>
        <taxon>Nocardiaceae</taxon>
        <taxon>Nocardia</taxon>
    </lineage>
</organism>
<dbReference type="PANTHER" id="PTHR48467">
    <property type="entry name" value="GLUTAMATE SYNTHASE 1 [NADH], CHLOROPLASTIC-LIKE"/>
    <property type="match status" value="1"/>
</dbReference>
<dbReference type="InterPro" id="IPR023753">
    <property type="entry name" value="FAD/NAD-binding_dom"/>
</dbReference>
<dbReference type="EC" id="1.18.1.2" evidence="2"/>
<protein>
    <recommendedName>
        <fullName evidence="2">ferredoxin--NADP(+) reductase</fullName>
        <ecNumber evidence="2">1.18.1.2</ecNumber>
    </recommendedName>
</protein>
<keyword evidence="8" id="KW-0408">Iron</keyword>
<keyword evidence="3" id="KW-0285">Flavoprotein</keyword>
<dbReference type="GO" id="GO:0004324">
    <property type="term" value="F:ferredoxin-NADP+ reductase activity"/>
    <property type="evidence" value="ECO:0007669"/>
    <property type="project" value="UniProtKB-EC"/>
</dbReference>
<dbReference type="Proteomes" id="UP000438448">
    <property type="component" value="Unassembled WGS sequence"/>
</dbReference>
<dbReference type="SUPFAM" id="SSF54862">
    <property type="entry name" value="4Fe-4S ferredoxins"/>
    <property type="match status" value="1"/>
</dbReference>
<dbReference type="CDD" id="cd04410">
    <property type="entry name" value="DMSOR_beta-like"/>
    <property type="match status" value="1"/>
</dbReference>
<dbReference type="PROSITE" id="PS00198">
    <property type="entry name" value="4FE4S_FER_1"/>
    <property type="match status" value="1"/>
</dbReference>
<evidence type="ECO:0000256" key="3">
    <source>
        <dbReference type="ARBA" id="ARBA00022630"/>
    </source>
</evidence>
<dbReference type="InterPro" id="IPR017900">
    <property type="entry name" value="4Fe4S_Fe_S_CS"/>
</dbReference>
<dbReference type="GO" id="GO:0046872">
    <property type="term" value="F:metal ion binding"/>
    <property type="evidence" value="ECO:0007669"/>
    <property type="project" value="UniProtKB-KW"/>
</dbReference>
<dbReference type="GO" id="GO:0051536">
    <property type="term" value="F:iron-sulfur cluster binding"/>
    <property type="evidence" value="ECO:0007669"/>
    <property type="project" value="UniProtKB-KW"/>
</dbReference>
<sequence length="577" mass="62969">MPVPLRARCGYGPMNVFEDLRDMAYVITQRCCDDASCVPECPVDCIRPTPEQPEFATTEQLYIDPDTCIDCGACVDACPVEAIFSEDDLSASLARFAEINAAYFQRHPLESNFDPLVTPARPPKDLGTLRVAIVGAGPAACYAAEELLRRADVEVEMFDRLPTPWGLVRAGVAPDHPGTKGVSTMFESAFRRDTLQYHLNVEVGKHISHEELVSHHHAVIYAVGASTDRRLDVPGEDLPGSHSATEFVAWYNGHPDYAERGFDLSGERAVIVGNGNVALDVARVLTLDPDVLAKTDIADHALDALRQSNIREVVVLGRRGPLQAAYTSSEFMALGHLKGIDVVIDPAELELDPESQALLDDPDIEPSQRLKYELAQEYAAKTPNPANKRIVFRYLTSPTEITGDDHAEAVEIVHNELVVEDGRVVARASDRTETLSAALVLRSIGYRGQPVGELPFDERSGTIPNEHGRVVADGSHLPGIYVSGWIKRGPRGIIGSNRVDATETVEQLLADFTSGKLQAPQADRAALKTLLAQRQPDLVDREGWKSIDTAERTAGKSGGRPRVKLTTREDLLKAARG</sequence>
<evidence type="ECO:0000256" key="1">
    <source>
        <dbReference type="ARBA" id="ARBA00001974"/>
    </source>
</evidence>
<feature type="domain" description="4Fe-4S ferredoxin-type" evidence="12">
    <location>
        <begin position="59"/>
        <end position="88"/>
    </location>
</feature>
<dbReference type="InterPro" id="IPR017896">
    <property type="entry name" value="4Fe4S_Fe-S-bd"/>
</dbReference>
<evidence type="ECO:0000256" key="4">
    <source>
        <dbReference type="ARBA" id="ARBA00022723"/>
    </source>
</evidence>
<evidence type="ECO:0000256" key="6">
    <source>
        <dbReference type="ARBA" id="ARBA00022857"/>
    </source>
</evidence>
<dbReference type="SUPFAM" id="SSF51971">
    <property type="entry name" value="Nucleotide-binding domain"/>
    <property type="match status" value="1"/>
</dbReference>
<keyword evidence="14" id="KW-1185">Reference proteome</keyword>
<feature type="compositionally biased region" description="Basic and acidic residues" evidence="11">
    <location>
        <begin position="566"/>
        <end position="577"/>
    </location>
</feature>
<comment type="catalytic activity">
    <reaction evidence="10">
        <text>2 reduced [2Fe-2S]-[ferredoxin] + NADP(+) + H(+) = 2 oxidized [2Fe-2S]-[ferredoxin] + NADPH</text>
        <dbReference type="Rhea" id="RHEA:20125"/>
        <dbReference type="Rhea" id="RHEA-COMP:10000"/>
        <dbReference type="Rhea" id="RHEA-COMP:10001"/>
        <dbReference type="ChEBI" id="CHEBI:15378"/>
        <dbReference type="ChEBI" id="CHEBI:33737"/>
        <dbReference type="ChEBI" id="CHEBI:33738"/>
        <dbReference type="ChEBI" id="CHEBI:57783"/>
        <dbReference type="ChEBI" id="CHEBI:58349"/>
        <dbReference type="EC" id="1.18.1.2"/>
    </reaction>
</comment>
<keyword evidence="6" id="KW-0521">NADP</keyword>
<reference evidence="13 14" key="1">
    <citation type="submission" date="2019-10" db="EMBL/GenBank/DDBJ databases">
        <title>Nocardia macrotermitis sp. nov. and Nocardia aurantia sp. nov., isolated from the gut of fungus growing-termite Macrotermes natalensis.</title>
        <authorList>
            <person name="Benndorf R."/>
            <person name="Schwitalla J."/>
            <person name="Martin K."/>
            <person name="De Beer W."/>
            <person name="Kaster A.-K."/>
            <person name="Vollmers J."/>
            <person name="Poulsen M."/>
            <person name="Beemelmanns C."/>
        </authorList>
    </citation>
    <scope>NUCLEOTIDE SEQUENCE [LARGE SCALE GENOMIC DNA]</scope>
    <source>
        <strain evidence="13 14">RB20</strain>
    </source>
</reference>
<proteinExistence type="predicted"/>
<feature type="region of interest" description="Disordered" evidence="11">
    <location>
        <begin position="543"/>
        <end position="577"/>
    </location>
</feature>
<keyword evidence="7 13" id="KW-0560">Oxidoreductase</keyword>